<dbReference type="AlphaFoldDB" id="A0A5M3XU34"/>
<evidence type="ECO:0000313" key="1">
    <source>
        <dbReference type="EMBL" id="GES24390.1"/>
    </source>
</evidence>
<keyword evidence="2" id="KW-1185">Reference proteome</keyword>
<dbReference type="Proteomes" id="UP000377595">
    <property type="component" value="Unassembled WGS sequence"/>
</dbReference>
<proteinExistence type="predicted"/>
<dbReference type="EMBL" id="BLAF01000051">
    <property type="protein sequence ID" value="GES24390.1"/>
    <property type="molecule type" value="Genomic_DNA"/>
</dbReference>
<protein>
    <submittedName>
        <fullName evidence="1">Uncharacterized protein</fullName>
    </submittedName>
</protein>
<dbReference type="OrthoDB" id="3283992at2"/>
<organism evidence="1 2">
    <name type="scientific">Acrocarpospora pleiomorpha</name>
    <dbReference type="NCBI Taxonomy" id="90975"/>
    <lineage>
        <taxon>Bacteria</taxon>
        <taxon>Bacillati</taxon>
        <taxon>Actinomycetota</taxon>
        <taxon>Actinomycetes</taxon>
        <taxon>Streptosporangiales</taxon>
        <taxon>Streptosporangiaceae</taxon>
        <taxon>Acrocarpospora</taxon>
    </lineage>
</organism>
<gene>
    <name evidence="1" type="ORF">Aple_072890</name>
</gene>
<name>A0A5M3XU34_9ACTN</name>
<comment type="caution">
    <text evidence="1">The sequence shown here is derived from an EMBL/GenBank/DDBJ whole genome shotgun (WGS) entry which is preliminary data.</text>
</comment>
<accession>A0A5M3XU34</accession>
<dbReference type="RefSeq" id="WP_155349238.1">
    <property type="nucleotide sequence ID" value="NZ_BAAAHM010000041.1"/>
</dbReference>
<evidence type="ECO:0000313" key="2">
    <source>
        <dbReference type="Proteomes" id="UP000377595"/>
    </source>
</evidence>
<reference evidence="1 2" key="1">
    <citation type="submission" date="2019-10" db="EMBL/GenBank/DDBJ databases">
        <title>Whole genome shotgun sequence of Acrocarpospora pleiomorpha NBRC 16267.</title>
        <authorList>
            <person name="Ichikawa N."/>
            <person name="Kimura A."/>
            <person name="Kitahashi Y."/>
            <person name="Komaki H."/>
            <person name="Oguchi A."/>
        </authorList>
    </citation>
    <scope>NUCLEOTIDE SEQUENCE [LARGE SCALE GENOMIC DNA]</scope>
    <source>
        <strain evidence="1 2">NBRC 16267</strain>
    </source>
</reference>
<sequence>MRSYAIGAYACSTSPTSRKTPAGPVWSPGRLSLATPTPDLFTPDPVDVALSAAEAAAVARDGVIEERDTRGDVYCGDSTEKVLALYLYKGQAVAYCCARAGLRLTDARAITGPPDIWVRLSARDYWS</sequence>